<accession>A0AAW6T4M0</accession>
<protein>
    <submittedName>
        <fullName evidence="1">Uncharacterized protein</fullName>
    </submittedName>
</protein>
<name>A0AAW6T4M0_9BACI</name>
<reference evidence="1" key="1">
    <citation type="submission" date="2023-03" db="EMBL/GenBank/DDBJ databases">
        <title>Bacterial isolates from washroom surfaces on a university campus.</title>
        <authorList>
            <person name="Holman D.B."/>
            <person name="Gzyl K.E."/>
            <person name="Taheri A.E."/>
        </authorList>
    </citation>
    <scope>NUCLEOTIDE SEQUENCE</scope>
    <source>
        <strain evidence="1">RD03</strain>
    </source>
</reference>
<dbReference type="AlphaFoldDB" id="A0AAW6T4M0"/>
<comment type="caution">
    <text evidence="1">The sequence shown here is derived from an EMBL/GenBank/DDBJ whole genome shotgun (WGS) entry which is preliminary data.</text>
</comment>
<gene>
    <name evidence="1" type="ORF">P5X88_26560</name>
</gene>
<organism evidence="1 2">
    <name type="scientific">Heyndrickxia oleronia</name>
    <dbReference type="NCBI Taxonomy" id="38875"/>
    <lineage>
        <taxon>Bacteria</taxon>
        <taxon>Bacillati</taxon>
        <taxon>Bacillota</taxon>
        <taxon>Bacilli</taxon>
        <taxon>Bacillales</taxon>
        <taxon>Bacillaceae</taxon>
        <taxon>Heyndrickxia</taxon>
    </lineage>
</organism>
<evidence type="ECO:0000313" key="2">
    <source>
        <dbReference type="Proteomes" id="UP001159179"/>
    </source>
</evidence>
<dbReference type="RefSeq" id="WP_280619205.1">
    <property type="nucleotide sequence ID" value="NZ_JAROYP010000033.1"/>
</dbReference>
<sequence>MKKEINFELFLDKLSTIVLDLLPKNDSVKQNETNEMPVKEIEVA</sequence>
<evidence type="ECO:0000313" key="1">
    <source>
        <dbReference type="EMBL" id="MDH5164498.1"/>
    </source>
</evidence>
<dbReference type="EMBL" id="JAROYP010000033">
    <property type="protein sequence ID" value="MDH5164498.1"/>
    <property type="molecule type" value="Genomic_DNA"/>
</dbReference>
<dbReference type="Proteomes" id="UP001159179">
    <property type="component" value="Unassembled WGS sequence"/>
</dbReference>
<proteinExistence type="predicted"/>